<name>H0R362_9ACTN</name>
<dbReference type="InterPro" id="IPR009057">
    <property type="entry name" value="Homeodomain-like_sf"/>
</dbReference>
<evidence type="ECO:0000256" key="4">
    <source>
        <dbReference type="ARBA" id="ARBA00023163"/>
    </source>
</evidence>
<dbReference type="GO" id="GO:0006355">
    <property type="term" value="P:regulation of DNA-templated transcription"/>
    <property type="evidence" value="ECO:0007669"/>
    <property type="project" value="InterPro"/>
</dbReference>
<evidence type="ECO:0000256" key="2">
    <source>
        <dbReference type="ARBA" id="ARBA00022840"/>
    </source>
</evidence>
<evidence type="ECO:0000259" key="5">
    <source>
        <dbReference type="PROSITE" id="PS50045"/>
    </source>
</evidence>
<evidence type="ECO:0000313" key="6">
    <source>
        <dbReference type="EMBL" id="GAB19513.1"/>
    </source>
</evidence>
<dbReference type="eggNOG" id="COG3284">
    <property type="taxonomic scope" value="Bacteria"/>
</dbReference>
<proteinExistence type="predicted"/>
<dbReference type="Gene3D" id="1.10.8.60">
    <property type="match status" value="1"/>
</dbReference>
<organism evidence="6 7">
    <name type="scientific">Gordonia effusa NBRC 100432</name>
    <dbReference type="NCBI Taxonomy" id="1077974"/>
    <lineage>
        <taxon>Bacteria</taxon>
        <taxon>Bacillati</taxon>
        <taxon>Actinomycetota</taxon>
        <taxon>Actinomycetes</taxon>
        <taxon>Mycobacteriales</taxon>
        <taxon>Gordoniaceae</taxon>
        <taxon>Gordonia</taxon>
    </lineage>
</organism>
<dbReference type="InterPro" id="IPR002197">
    <property type="entry name" value="HTH_Fis"/>
</dbReference>
<dbReference type="PANTHER" id="PTHR32071">
    <property type="entry name" value="TRANSCRIPTIONAL REGULATORY PROTEIN"/>
    <property type="match status" value="1"/>
</dbReference>
<dbReference type="Gene3D" id="1.10.10.60">
    <property type="entry name" value="Homeodomain-like"/>
    <property type="match status" value="1"/>
</dbReference>
<evidence type="ECO:0000256" key="3">
    <source>
        <dbReference type="ARBA" id="ARBA00023015"/>
    </source>
</evidence>
<dbReference type="PRINTS" id="PR01590">
    <property type="entry name" value="HTHFIS"/>
</dbReference>
<protein>
    <submittedName>
        <fullName evidence="6">Putative Fis family transcriptional regulator</fullName>
    </submittedName>
</protein>
<dbReference type="SUPFAM" id="SSF46689">
    <property type="entry name" value="Homeodomain-like"/>
    <property type="match status" value="1"/>
</dbReference>
<keyword evidence="3" id="KW-0805">Transcription regulation</keyword>
<dbReference type="InterPro" id="IPR027417">
    <property type="entry name" value="P-loop_NTPase"/>
</dbReference>
<dbReference type="Gene3D" id="3.30.450.40">
    <property type="match status" value="1"/>
</dbReference>
<dbReference type="Proteomes" id="UP000035034">
    <property type="component" value="Unassembled WGS sequence"/>
</dbReference>
<gene>
    <name evidence="6" type="ORF">GOEFS_091_00040</name>
</gene>
<dbReference type="InterPro" id="IPR002078">
    <property type="entry name" value="Sigma_54_int"/>
</dbReference>
<keyword evidence="1" id="KW-0547">Nucleotide-binding</keyword>
<dbReference type="GO" id="GO:0043565">
    <property type="term" value="F:sequence-specific DNA binding"/>
    <property type="evidence" value="ECO:0007669"/>
    <property type="project" value="InterPro"/>
</dbReference>
<keyword evidence="7" id="KW-1185">Reference proteome</keyword>
<comment type="caution">
    <text evidence="6">The sequence shown here is derived from an EMBL/GenBank/DDBJ whole genome shotgun (WGS) entry which is preliminary data.</text>
</comment>
<dbReference type="SUPFAM" id="SSF52540">
    <property type="entry name" value="P-loop containing nucleoside triphosphate hydrolases"/>
    <property type="match status" value="1"/>
</dbReference>
<dbReference type="Pfam" id="PF02954">
    <property type="entry name" value="HTH_8"/>
    <property type="match status" value="1"/>
</dbReference>
<dbReference type="AlphaFoldDB" id="H0R362"/>
<keyword evidence="2" id="KW-0067">ATP-binding</keyword>
<dbReference type="InterPro" id="IPR058031">
    <property type="entry name" value="AAA_lid_NorR"/>
</dbReference>
<dbReference type="EMBL" id="BAEH01000091">
    <property type="protein sequence ID" value="GAB19513.1"/>
    <property type="molecule type" value="Genomic_DNA"/>
</dbReference>
<keyword evidence="4" id="KW-0804">Transcription</keyword>
<dbReference type="GO" id="GO:0005524">
    <property type="term" value="F:ATP binding"/>
    <property type="evidence" value="ECO:0007669"/>
    <property type="project" value="UniProtKB-KW"/>
</dbReference>
<feature type="domain" description="Sigma-54 factor interaction" evidence="5">
    <location>
        <begin position="418"/>
        <end position="476"/>
    </location>
</feature>
<dbReference type="STRING" id="1077974.GOEFS_091_00040"/>
<dbReference type="InterPro" id="IPR029016">
    <property type="entry name" value="GAF-like_dom_sf"/>
</dbReference>
<evidence type="ECO:0000313" key="7">
    <source>
        <dbReference type="Proteomes" id="UP000035034"/>
    </source>
</evidence>
<dbReference type="PROSITE" id="PS50045">
    <property type="entry name" value="SIGMA54_INTERACT_4"/>
    <property type="match status" value="1"/>
</dbReference>
<dbReference type="RefSeq" id="WP_007318848.1">
    <property type="nucleotide sequence ID" value="NZ_BAEH01000091.1"/>
</dbReference>
<accession>H0R362</accession>
<evidence type="ECO:0000256" key="1">
    <source>
        <dbReference type="ARBA" id="ARBA00022741"/>
    </source>
</evidence>
<reference evidence="6 7" key="1">
    <citation type="submission" date="2011-12" db="EMBL/GenBank/DDBJ databases">
        <title>Whole genome shotgun sequence of Gordonia effusa NBRC 100432.</title>
        <authorList>
            <person name="Yoshida I."/>
            <person name="Takarada H."/>
            <person name="Hosoyama A."/>
            <person name="Tsuchikane K."/>
            <person name="Katsumata H."/>
            <person name="Yamazaki S."/>
            <person name="Fujita N."/>
        </authorList>
    </citation>
    <scope>NUCLEOTIDE SEQUENCE [LARGE SCALE GENOMIC DNA]</scope>
    <source>
        <strain evidence="6 7">NBRC 100432</strain>
    </source>
</reference>
<sequence>MPQCVVEVHLTMPQAIPRRNVIAASWRRSEMSGLTPDCRPTPVISDVTSADPLLDAARPILRKAGDELADTGTALLLVDHNCQLVSRVVSGIAVERALDGLGATTGAMFAEDIMGTTALGTPTETRGGIVINGSEHYLEQFKKLSCFGRPIVHPATRRLVGTVCMTEVGPRSNPLSTPFVNGLVDDIQDRLLDRSRAEQRALIDAFGRAAPRRDIAVAAIGDDLQLTNSLAAQLLSPADFGTLRIVAAETATASDRLLLTLSTGSVAEVAVERVPGVRDAALFRLRPVESSAPQALSSTRRTSTISTIDSLAITGEPGTGRTTATSSPATNQLFADVADSLITGTRVDLPQLIATARQLGHTLVVDDADMLDDQSILLLHKVVTQADQSGPSLVVVTGPGAIARPSVNALISVCRKRIDLAPLRQRVGEIVSLAGQMLADVDPRLKLSAAAADALASAQWPGNLSELRVVIDHAAASTLDRAARQVDVADLPPQYRSITRASRLTGREQAERQAIIDALDAAGHNKVHAAKALGVSRTTLYSRIRALGIRG</sequence>
<dbReference type="Pfam" id="PF25601">
    <property type="entry name" value="AAA_lid_14"/>
    <property type="match status" value="1"/>
</dbReference>